<dbReference type="AlphaFoldDB" id="A0A1F7WS94"/>
<dbReference type="SUPFAM" id="SSF49452">
    <property type="entry name" value="Starch-binding domain-like"/>
    <property type="match status" value="1"/>
</dbReference>
<dbReference type="EMBL" id="MGFH01000105">
    <property type="protein sequence ID" value="OGM05656.1"/>
    <property type="molecule type" value="Genomic_DNA"/>
</dbReference>
<dbReference type="PANTHER" id="PTHR23303">
    <property type="entry name" value="CARBOXYPEPTIDASE REGULATORY REGION-CONTAINING"/>
    <property type="match status" value="1"/>
</dbReference>
<evidence type="ECO:0008006" key="5">
    <source>
        <dbReference type="Google" id="ProtNLM"/>
    </source>
</evidence>
<protein>
    <recommendedName>
        <fullName evidence="5">Rhamnogalacturonan lyase domain-containing protein</fullName>
    </recommendedName>
</protein>
<dbReference type="InterPro" id="IPR013783">
    <property type="entry name" value="Ig-like_fold"/>
</dbReference>
<reference evidence="3 4" key="1">
    <citation type="journal article" date="2016" name="Nat. Commun.">
        <title>Thousands of microbial genomes shed light on interconnected biogeochemical processes in an aquifer system.</title>
        <authorList>
            <person name="Anantharaman K."/>
            <person name="Brown C.T."/>
            <person name="Hug L.A."/>
            <person name="Sharon I."/>
            <person name="Castelle C.J."/>
            <person name="Probst A.J."/>
            <person name="Thomas B.C."/>
            <person name="Singh A."/>
            <person name="Wilkins M.J."/>
            <person name="Karaoz U."/>
            <person name="Brodie E.L."/>
            <person name="Williams K.H."/>
            <person name="Hubbard S.S."/>
            <person name="Banfield J.F."/>
        </authorList>
    </citation>
    <scope>NUCLEOTIDE SEQUENCE [LARGE SCALE GENOMIC DNA]</scope>
</reference>
<dbReference type="InterPro" id="IPR008969">
    <property type="entry name" value="CarboxyPept-like_regulatory"/>
</dbReference>
<evidence type="ECO:0000313" key="3">
    <source>
        <dbReference type="EMBL" id="OGM05656.1"/>
    </source>
</evidence>
<feature type="signal peptide" evidence="2">
    <location>
        <begin position="1"/>
        <end position="23"/>
    </location>
</feature>
<dbReference type="InterPro" id="IPR051417">
    <property type="entry name" value="SDr/BOS_complex"/>
</dbReference>
<evidence type="ECO:0000256" key="1">
    <source>
        <dbReference type="ARBA" id="ARBA00022729"/>
    </source>
</evidence>
<dbReference type="PROSITE" id="PS51257">
    <property type="entry name" value="PROKAR_LIPOPROTEIN"/>
    <property type="match status" value="1"/>
</dbReference>
<keyword evidence="1 2" id="KW-0732">Signal</keyword>
<dbReference type="Gene3D" id="2.60.40.1120">
    <property type="entry name" value="Carboxypeptidase-like, regulatory domain"/>
    <property type="match status" value="3"/>
</dbReference>
<proteinExistence type="predicted"/>
<dbReference type="STRING" id="1817813.A2008_04430"/>
<dbReference type="Gene3D" id="2.60.40.10">
    <property type="entry name" value="Immunoglobulins"/>
    <property type="match status" value="1"/>
</dbReference>
<dbReference type="Pfam" id="PF13620">
    <property type="entry name" value="CarboxypepD_reg"/>
    <property type="match status" value="2"/>
</dbReference>
<dbReference type="SUPFAM" id="SSF117074">
    <property type="entry name" value="Hypothetical protein PA1324"/>
    <property type="match status" value="1"/>
</dbReference>
<dbReference type="Proteomes" id="UP000178735">
    <property type="component" value="Unassembled WGS sequence"/>
</dbReference>
<comment type="caution">
    <text evidence="3">The sequence shown here is derived from an EMBL/GenBank/DDBJ whole genome shotgun (WGS) entry which is preliminary data.</text>
</comment>
<dbReference type="GO" id="GO:0030246">
    <property type="term" value="F:carbohydrate binding"/>
    <property type="evidence" value="ECO:0007669"/>
    <property type="project" value="InterPro"/>
</dbReference>
<dbReference type="InterPro" id="IPR013784">
    <property type="entry name" value="Carb-bd-like_fold"/>
</dbReference>
<sequence length="497" mass="52448">MDRFKIYIGIKPFFIFAAAVLLACCGCFGNQDDGALQAQLTNDPASTDVITGATGTLGGFVLSDANNKFNAPSRAMAAVDKVTVTLLETGLFTYTDRYGYYEFPGLAPGNYTVFAKRTDSEGLAYINYSAVSVRAGEKTLNPQSIVLKKSASIFGRVAASDGGAASGFMVSLENYPAAALTSDGGYFMLDAVPSEQAVYLRIARDGYAAKRYGPVNALENKVCSINELITLDPDASAAGTISGTTADDVTGAPLAAVFIKLYESTGGGTLILYKTAYGDGSGSFSIGAAAGKNYIVEFIRHDYFNQTRSVSLASGANISLSIIMSRARSGLSYYTIAGRVRDGSGNPVAGAEVRSVPYSEQILTGADGSYKINISEGIYDLYAGKPGYAEATVRVSAFPYVNVPAEINFTLVKSNFTALYALSGTVTDVDNAPLAAAKVSIDKNNLYTYTNQAGFYTLHIASGTYEINASGGAGLEKTIDYYMGFAPQTLNIKIIKN</sequence>
<gene>
    <name evidence="3" type="ORF">A2008_04430</name>
</gene>
<evidence type="ECO:0000256" key="2">
    <source>
        <dbReference type="SAM" id="SignalP"/>
    </source>
</evidence>
<accession>A0A1F7WS94</accession>
<dbReference type="SUPFAM" id="SSF49464">
    <property type="entry name" value="Carboxypeptidase regulatory domain-like"/>
    <property type="match status" value="3"/>
</dbReference>
<feature type="chain" id="PRO_5009533558" description="Rhamnogalacturonan lyase domain-containing protein" evidence="2">
    <location>
        <begin position="24"/>
        <end position="497"/>
    </location>
</feature>
<name>A0A1F7WS94_9BACT</name>
<dbReference type="PANTHER" id="PTHR23303:SF14">
    <property type="entry name" value="BOS COMPLEX SUBUNIT NOMO1-RELATED"/>
    <property type="match status" value="1"/>
</dbReference>
<evidence type="ECO:0000313" key="4">
    <source>
        <dbReference type="Proteomes" id="UP000178735"/>
    </source>
</evidence>
<organism evidence="3 4">
    <name type="scientific">Candidatus Wallbacteria bacterium GWC2_49_35</name>
    <dbReference type="NCBI Taxonomy" id="1817813"/>
    <lineage>
        <taxon>Bacteria</taxon>
        <taxon>Candidatus Walliibacteriota</taxon>
    </lineage>
</organism>